<sequence length="78" mass="8778">MRALAFLVIPFAWRTVRDTGVNIYQENAVTGARRVLNRCCGYQPICRAWLGGGDFDERPVPPNCRSSGVPLILENRRS</sequence>
<accession>A0A0P0IPW0</accession>
<dbReference type="KEGG" id="bvr:BVIR_1213"/>
<gene>
    <name evidence="1" type="ORF">BVIRIDIS_06560</name>
</gene>
<dbReference type="STRING" id="1079.BVIR_1213"/>
<dbReference type="AlphaFoldDB" id="A0A0P0IPW0"/>
<proteinExistence type="predicted"/>
<evidence type="ECO:0000313" key="2">
    <source>
        <dbReference type="Proteomes" id="UP000065734"/>
    </source>
</evidence>
<protein>
    <submittedName>
        <fullName evidence="1">Uncharacterized protein</fullName>
    </submittedName>
</protein>
<keyword evidence="2" id="KW-1185">Reference proteome</keyword>
<organism evidence="1 2">
    <name type="scientific">Blastochloris viridis</name>
    <name type="common">Rhodopseudomonas viridis</name>
    <dbReference type="NCBI Taxonomy" id="1079"/>
    <lineage>
        <taxon>Bacteria</taxon>
        <taxon>Pseudomonadati</taxon>
        <taxon>Pseudomonadota</taxon>
        <taxon>Alphaproteobacteria</taxon>
        <taxon>Hyphomicrobiales</taxon>
        <taxon>Blastochloridaceae</taxon>
        <taxon>Blastochloris</taxon>
    </lineage>
</organism>
<reference evidence="2" key="1">
    <citation type="journal article" date="2016" name="Genome Announc.">
        <title>Revised genome sequence of the purple photosynthetic bacterium Blastochloris viridis.</title>
        <authorList>
            <person name="Liu L.N."/>
            <person name="Faulkner M."/>
            <person name="Liu X."/>
            <person name="Huang F."/>
            <person name="Darby A.C."/>
            <person name="Hall N."/>
        </authorList>
    </citation>
    <scope>NUCLEOTIDE SEQUENCE [LARGE SCALE GENOMIC DNA]</scope>
    <source>
        <strain evidence="2">ATCC 19567 / DSM 133 / F</strain>
    </source>
</reference>
<dbReference type="Proteomes" id="UP000065734">
    <property type="component" value="Chromosome I"/>
</dbReference>
<evidence type="ECO:0000313" key="1">
    <source>
        <dbReference type="EMBL" id="CUU41663.1"/>
    </source>
</evidence>
<name>A0A0P0IPW0_BLAVI</name>
<dbReference type="EMBL" id="LN907867">
    <property type="protein sequence ID" value="CUU41663.1"/>
    <property type="molecule type" value="Genomic_DNA"/>
</dbReference>